<sequence length="257" mass="29343">MLGASFFDSDPFFAGHREQMRQMDRMFMDPFGNFGGGGMLALPEAPSSSDRRRQQQQAQNMQVAERNMFMDPFAHFGSMFSNMRTMMSDMHRSFDQISTDPNAHVYQQQSFMSYSNTGEGAPKVYQASSSSRQGPGGVKETRKTVRDSLSGVEKVAVGHHINDRGHVIERSRNNRTGEQNENQDFINLDEEEAQPFDQEFQDKWRANTSVRGIEQRRRGDRSRHTALTGDSPYHRTRHAALPEPPRSRKSSSNSRKE</sequence>
<protein>
    <recommendedName>
        <fullName evidence="7">Myeloid leukemia factor 1</fullName>
    </recommendedName>
</protein>
<gene>
    <name evidence="6" type="primary">ORF141680</name>
</gene>
<name>A0A0B7ATA3_9EUPU</name>
<organism evidence="6">
    <name type="scientific">Arion vulgaris</name>
    <dbReference type="NCBI Taxonomy" id="1028688"/>
    <lineage>
        <taxon>Eukaryota</taxon>
        <taxon>Metazoa</taxon>
        <taxon>Spiralia</taxon>
        <taxon>Lophotrochozoa</taxon>
        <taxon>Mollusca</taxon>
        <taxon>Gastropoda</taxon>
        <taxon>Heterobranchia</taxon>
        <taxon>Euthyneura</taxon>
        <taxon>Panpulmonata</taxon>
        <taxon>Eupulmonata</taxon>
        <taxon>Stylommatophora</taxon>
        <taxon>Helicina</taxon>
        <taxon>Arionoidea</taxon>
        <taxon>Arionidae</taxon>
        <taxon>Arion</taxon>
    </lineage>
</organism>
<evidence type="ECO:0000256" key="4">
    <source>
        <dbReference type="ARBA" id="ARBA00022553"/>
    </source>
</evidence>
<feature type="region of interest" description="Disordered" evidence="5">
    <location>
        <begin position="211"/>
        <end position="257"/>
    </location>
</feature>
<comment type="subcellular location">
    <subcellularLocation>
        <location evidence="1">Cytoplasm</location>
    </subcellularLocation>
</comment>
<evidence type="ECO:0000256" key="3">
    <source>
        <dbReference type="ARBA" id="ARBA00022490"/>
    </source>
</evidence>
<keyword evidence="4" id="KW-0597">Phosphoprotein</keyword>
<dbReference type="InterPro" id="IPR019376">
    <property type="entry name" value="Myeloid_leukemia_factor"/>
</dbReference>
<dbReference type="AlphaFoldDB" id="A0A0B7ATA3"/>
<evidence type="ECO:0000256" key="1">
    <source>
        <dbReference type="ARBA" id="ARBA00004496"/>
    </source>
</evidence>
<comment type="similarity">
    <text evidence="2">Belongs to the MLF family.</text>
</comment>
<dbReference type="PANTHER" id="PTHR13105">
    <property type="entry name" value="MYELOID LEUKEMIA FACTOR"/>
    <property type="match status" value="1"/>
</dbReference>
<dbReference type="GO" id="GO:0005737">
    <property type="term" value="C:cytoplasm"/>
    <property type="evidence" value="ECO:0007669"/>
    <property type="project" value="UniProtKB-SubCell"/>
</dbReference>
<accession>A0A0B7ATA3</accession>
<evidence type="ECO:0008006" key="7">
    <source>
        <dbReference type="Google" id="ProtNLM"/>
    </source>
</evidence>
<reference evidence="6" key="1">
    <citation type="submission" date="2014-12" db="EMBL/GenBank/DDBJ databases">
        <title>Insight into the proteome of Arion vulgaris.</title>
        <authorList>
            <person name="Aradska J."/>
            <person name="Bulat T."/>
            <person name="Smidak R."/>
            <person name="Sarate P."/>
            <person name="Gangsoo J."/>
            <person name="Sialana F."/>
            <person name="Bilban M."/>
            <person name="Lubec G."/>
        </authorList>
    </citation>
    <scope>NUCLEOTIDE SEQUENCE</scope>
    <source>
        <tissue evidence="6">Skin</tissue>
    </source>
</reference>
<dbReference type="Pfam" id="PF10248">
    <property type="entry name" value="Mlf1IP"/>
    <property type="match status" value="1"/>
</dbReference>
<keyword evidence="3" id="KW-0963">Cytoplasm</keyword>
<feature type="region of interest" description="Disordered" evidence="5">
    <location>
        <begin position="122"/>
        <end position="144"/>
    </location>
</feature>
<evidence type="ECO:0000313" key="6">
    <source>
        <dbReference type="EMBL" id="CEK84259.1"/>
    </source>
</evidence>
<feature type="region of interest" description="Disordered" evidence="5">
    <location>
        <begin position="41"/>
        <end position="61"/>
    </location>
</feature>
<evidence type="ECO:0000256" key="5">
    <source>
        <dbReference type="SAM" id="MobiDB-lite"/>
    </source>
</evidence>
<evidence type="ECO:0000256" key="2">
    <source>
        <dbReference type="ARBA" id="ARBA00008332"/>
    </source>
</evidence>
<proteinExistence type="inferred from homology"/>
<dbReference type="EMBL" id="HACG01037394">
    <property type="protein sequence ID" value="CEK84259.1"/>
    <property type="molecule type" value="Transcribed_RNA"/>
</dbReference>